<organism evidence="1 2">
    <name type="scientific">Cephus cinctus</name>
    <name type="common">Wheat stem sawfly</name>
    <dbReference type="NCBI Taxonomy" id="211228"/>
    <lineage>
        <taxon>Eukaryota</taxon>
        <taxon>Metazoa</taxon>
        <taxon>Ecdysozoa</taxon>
        <taxon>Arthropoda</taxon>
        <taxon>Hexapoda</taxon>
        <taxon>Insecta</taxon>
        <taxon>Pterygota</taxon>
        <taxon>Neoptera</taxon>
        <taxon>Endopterygota</taxon>
        <taxon>Hymenoptera</taxon>
        <taxon>Cephoidea</taxon>
        <taxon>Cephidae</taxon>
        <taxon>Cephus</taxon>
    </lineage>
</organism>
<gene>
    <name evidence="2 3" type="primary">LOC107267132</name>
</gene>
<dbReference type="KEGG" id="ccin:107267132"/>
<evidence type="ECO:0000313" key="3">
    <source>
        <dbReference type="RefSeq" id="XP_015593914.1"/>
    </source>
</evidence>
<dbReference type="RefSeq" id="XP_015593913.1">
    <property type="nucleotide sequence ID" value="XM_015738427.2"/>
</dbReference>
<sequence>MGDFIDHLDWAISLGCPPSALTTGIRKLLSNGALGILINELSEVLNTSSFVLESRKNVTLYRFRNGGNDTTIQHMKNVTRLRNEKCELHANIVSHEISHNNQIILFSKKAQMLKREKTKQYFRQAWKHLLEAKSYELHTQVEDCKRMIHICQHLMPTTEMDLTVTFMIDDLLTSVNSLYHGANKKKVVHKIWEAVYRTDMCKLWNAILQTQTQSMEKLEALRGQALHSTNISRANFDLQIGNICGKRVIAISKQCLYNTRVKNREQLIMQYINNIEEHVNYPDETGDWIALILEIQKLKVKLLQVKNEIDNKTILQDHSVSTSELTEMVSTIQRIDIRTDERIRDIKESLDLLKMSALHIHKAETDSFGVIFHLAALRNGNQQSWRIINLRSELNSFDDSFDIRAQRKIKVIGDVMGYRHTINSIDKALIFIDWHCIKTILHFSLTITPIYYLLCCYKTLALNLWLKQWMPRFTEEINASLGKYMTMSGVYCIENNIKEATNAIDLTNAEFFHEVKQYHLILDTWVHQDVLEEFIFEGTMVNGTTLKEWLRRYKIIQHLMQRPV</sequence>
<dbReference type="RefSeq" id="XP_015593914.1">
    <property type="nucleotide sequence ID" value="XM_015738428.2"/>
</dbReference>
<dbReference type="AlphaFoldDB" id="A0AAJ7FIU1"/>
<reference evidence="2 3" key="1">
    <citation type="submission" date="2025-04" db="UniProtKB">
        <authorList>
            <consortium name="RefSeq"/>
        </authorList>
    </citation>
    <scope>IDENTIFICATION</scope>
</reference>
<evidence type="ECO:0000313" key="1">
    <source>
        <dbReference type="Proteomes" id="UP000694920"/>
    </source>
</evidence>
<evidence type="ECO:0000313" key="2">
    <source>
        <dbReference type="RefSeq" id="XP_015593913.1"/>
    </source>
</evidence>
<protein>
    <submittedName>
        <fullName evidence="2 3">Uncharacterized protein LOC107267132 isoform X1</fullName>
    </submittedName>
</protein>
<accession>A0AAJ7FIU1</accession>
<dbReference type="Proteomes" id="UP000694920">
    <property type="component" value="Unplaced"/>
</dbReference>
<name>A0AAJ7FIU1_CEPCN</name>
<proteinExistence type="predicted"/>
<dbReference type="GeneID" id="107267132"/>
<keyword evidence="1" id="KW-1185">Reference proteome</keyword>